<keyword evidence="4" id="KW-1185">Reference proteome</keyword>
<evidence type="ECO:0000313" key="3">
    <source>
        <dbReference type="EMBL" id="GMH61068.1"/>
    </source>
</evidence>
<keyword evidence="2" id="KW-0812">Transmembrane</keyword>
<reference evidence="4" key="1">
    <citation type="journal article" date="2023" name="Commun. Biol.">
        <title>Genome analysis of Parmales, the sister group of diatoms, reveals the evolutionary specialization of diatoms from phago-mixotrophs to photoautotrophs.</title>
        <authorList>
            <person name="Ban H."/>
            <person name="Sato S."/>
            <person name="Yoshikawa S."/>
            <person name="Yamada K."/>
            <person name="Nakamura Y."/>
            <person name="Ichinomiya M."/>
            <person name="Sato N."/>
            <person name="Blanc-Mathieu R."/>
            <person name="Endo H."/>
            <person name="Kuwata A."/>
            <person name="Ogata H."/>
        </authorList>
    </citation>
    <scope>NUCLEOTIDE SEQUENCE [LARGE SCALE GENOMIC DNA]</scope>
    <source>
        <strain evidence="4">NIES 3701</strain>
    </source>
</reference>
<dbReference type="Gene3D" id="2.20.70.10">
    <property type="match status" value="1"/>
</dbReference>
<feature type="transmembrane region" description="Helical" evidence="2">
    <location>
        <begin position="408"/>
        <end position="426"/>
    </location>
</feature>
<keyword evidence="2" id="KW-0472">Membrane</keyword>
<dbReference type="Proteomes" id="UP001165085">
    <property type="component" value="Unassembled WGS sequence"/>
</dbReference>
<feature type="transmembrane region" description="Helical" evidence="2">
    <location>
        <begin position="306"/>
        <end position="330"/>
    </location>
</feature>
<sequence>MSWVQRVTEKGHTYYENLTTGESRLGKPLGYGEDVDTNHPTSLGLGSEALVNLPVGNDGDDEPDKCAESPPPLLPPPPLAVSLTDPTSLQIDLDGDADQCDGSGSTTLVTGDIEMGNVASNPLHEKGKLEKEESIKAFSKAVKKEAARAARKGLGGAVGAKQGVNTEALGRFEGGGGSLERLTIAINWAQNFGLVMVFDVAWPESFKKWFKWIEMLGLDFDVFGGMGEDVSIALGLLVPVWLVWEFDAGLFWERTYYVFFFMGTDGDNFNLWDLRRENHVGGDQPRWWRELNVVSPLLIMLGFKGFAALILGAAVFVAFAFASVAVGWITNDLANAFILVLSGLSLLSFLHQVYLWRETKVCELAKEDFAKKRQENQMLFFLFFYTVAYLSGVSACTKLLIAEETAEKIVGGILLPFYVLVPLWKLHVGAASVKTAVKEASSVEGHKYKELKTILGGTGTDVIGRGQVSTYKESLGLFGKKAADSKINEHLTRSSSGGGN</sequence>
<dbReference type="EMBL" id="BRXY01000069">
    <property type="protein sequence ID" value="GMH61068.1"/>
    <property type="molecule type" value="Genomic_DNA"/>
</dbReference>
<keyword evidence="2" id="KW-1133">Transmembrane helix</keyword>
<feature type="transmembrane region" description="Helical" evidence="2">
    <location>
        <begin position="378"/>
        <end position="402"/>
    </location>
</feature>
<feature type="region of interest" description="Disordered" evidence="1">
    <location>
        <begin position="22"/>
        <end position="77"/>
    </location>
</feature>
<comment type="caution">
    <text evidence="3">The sequence shown here is derived from an EMBL/GenBank/DDBJ whole genome shotgun (WGS) entry which is preliminary data.</text>
</comment>
<evidence type="ECO:0000256" key="1">
    <source>
        <dbReference type="SAM" id="MobiDB-lite"/>
    </source>
</evidence>
<dbReference type="OrthoDB" id="191651at2759"/>
<name>A0A9W7E045_9STRA</name>
<organism evidence="3 4">
    <name type="scientific">Triparma strigata</name>
    <dbReference type="NCBI Taxonomy" id="1606541"/>
    <lineage>
        <taxon>Eukaryota</taxon>
        <taxon>Sar</taxon>
        <taxon>Stramenopiles</taxon>
        <taxon>Ochrophyta</taxon>
        <taxon>Bolidophyceae</taxon>
        <taxon>Parmales</taxon>
        <taxon>Triparmaceae</taxon>
        <taxon>Triparma</taxon>
    </lineage>
</organism>
<protein>
    <submittedName>
        <fullName evidence="3">Uncharacterized protein</fullName>
    </submittedName>
</protein>
<accession>A0A9W7E045</accession>
<evidence type="ECO:0000256" key="2">
    <source>
        <dbReference type="SAM" id="Phobius"/>
    </source>
</evidence>
<feature type="transmembrane region" description="Helical" evidence="2">
    <location>
        <begin position="336"/>
        <end position="357"/>
    </location>
</feature>
<dbReference type="AlphaFoldDB" id="A0A9W7E045"/>
<evidence type="ECO:0000313" key="4">
    <source>
        <dbReference type="Proteomes" id="UP001165085"/>
    </source>
</evidence>
<gene>
    <name evidence="3" type="ORF">TrST_g373</name>
</gene>
<proteinExistence type="predicted"/>